<dbReference type="SUPFAM" id="SSF111352">
    <property type="entry name" value="Ammonium transporter"/>
    <property type="match status" value="1"/>
</dbReference>
<dbReference type="InterPro" id="IPR018047">
    <property type="entry name" value="Ammonium_transpt_CS"/>
</dbReference>
<keyword evidence="12" id="KW-1185">Reference proteome</keyword>
<comment type="similarity">
    <text evidence="2 8">Belongs to the ammonia transporter channel (TC 1.A.11.2) family.</text>
</comment>
<dbReference type="FunFam" id="1.10.3430.10:FF:000003">
    <property type="entry name" value="Ammonium transporter"/>
    <property type="match status" value="1"/>
</dbReference>
<keyword evidence="3 8" id="KW-0813">Transport</keyword>
<accession>A0A9P3PJK2</accession>
<evidence type="ECO:0000256" key="6">
    <source>
        <dbReference type="ARBA" id="ARBA00023136"/>
    </source>
</evidence>
<feature type="transmembrane region" description="Helical" evidence="8">
    <location>
        <begin position="349"/>
        <end position="370"/>
    </location>
</feature>
<comment type="subcellular location">
    <subcellularLocation>
        <location evidence="8">Cell membrane</location>
        <topology evidence="8">Multi-pass membrane protein</topology>
    </subcellularLocation>
    <subcellularLocation>
        <location evidence="1">Membrane</location>
        <topology evidence="1">Multi-pass membrane protein</topology>
    </subcellularLocation>
</comment>
<feature type="transmembrane region" description="Helical" evidence="8">
    <location>
        <begin position="70"/>
        <end position="88"/>
    </location>
</feature>
<dbReference type="EMBL" id="BRPK01000003">
    <property type="protein sequence ID" value="GLB36512.1"/>
    <property type="molecule type" value="Genomic_DNA"/>
</dbReference>
<proteinExistence type="inferred from homology"/>
<comment type="caution">
    <text evidence="11">The sequence shown here is derived from an EMBL/GenBank/DDBJ whole genome shotgun (WGS) entry which is preliminary data.</text>
</comment>
<keyword evidence="6 8" id="KW-0472">Membrane</keyword>
<dbReference type="Pfam" id="PF00909">
    <property type="entry name" value="Ammonium_transp"/>
    <property type="match status" value="1"/>
</dbReference>
<feature type="transmembrane region" description="Helical" evidence="8">
    <location>
        <begin position="258"/>
        <end position="279"/>
    </location>
</feature>
<organism evidence="11 12">
    <name type="scientific">Lyophyllum shimeji</name>
    <name type="common">Hon-shimeji</name>
    <name type="synonym">Tricholoma shimeji</name>
    <dbReference type="NCBI Taxonomy" id="47721"/>
    <lineage>
        <taxon>Eukaryota</taxon>
        <taxon>Fungi</taxon>
        <taxon>Dikarya</taxon>
        <taxon>Basidiomycota</taxon>
        <taxon>Agaricomycotina</taxon>
        <taxon>Agaricomycetes</taxon>
        <taxon>Agaricomycetidae</taxon>
        <taxon>Agaricales</taxon>
        <taxon>Tricholomatineae</taxon>
        <taxon>Lyophyllaceae</taxon>
        <taxon>Lyophyllum</taxon>
    </lineage>
</organism>
<evidence type="ECO:0000313" key="11">
    <source>
        <dbReference type="EMBL" id="GLB36512.1"/>
    </source>
</evidence>
<feature type="compositionally biased region" description="Basic and acidic residues" evidence="9">
    <location>
        <begin position="488"/>
        <end position="509"/>
    </location>
</feature>
<dbReference type="Gene3D" id="1.10.3430.10">
    <property type="entry name" value="Ammonium transporter AmtB like domains"/>
    <property type="match status" value="1"/>
</dbReference>
<dbReference type="InterPro" id="IPR024041">
    <property type="entry name" value="NH4_transpt_AmtB-like_dom"/>
</dbReference>
<feature type="transmembrane region" description="Helical" evidence="8">
    <location>
        <begin position="37"/>
        <end position="58"/>
    </location>
</feature>
<evidence type="ECO:0000256" key="8">
    <source>
        <dbReference type="RuleBase" id="RU362002"/>
    </source>
</evidence>
<feature type="domain" description="Ammonium transporter AmtB-like" evidence="10">
    <location>
        <begin position="39"/>
        <end position="442"/>
    </location>
</feature>
<evidence type="ECO:0000256" key="5">
    <source>
        <dbReference type="ARBA" id="ARBA00022989"/>
    </source>
</evidence>
<dbReference type="Proteomes" id="UP001063166">
    <property type="component" value="Unassembled WGS sequence"/>
</dbReference>
<feature type="transmembrane region" description="Helical" evidence="8">
    <location>
        <begin position="128"/>
        <end position="149"/>
    </location>
</feature>
<evidence type="ECO:0000256" key="3">
    <source>
        <dbReference type="ARBA" id="ARBA00022448"/>
    </source>
</evidence>
<evidence type="ECO:0000256" key="1">
    <source>
        <dbReference type="ARBA" id="ARBA00004141"/>
    </source>
</evidence>
<feature type="region of interest" description="Disordered" evidence="9">
    <location>
        <begin position="468"/>
        <end position="519"/>
    </location>
</feature>
<dbReference type="NCBIfam" id="TIGR00836">
    <property type="entry name" value="amt"/>
    <property type="match status" value="1"/>
</dbReference>
<gene>
    <name evidence="11" type="primary">MEP1</name>
    <name evidence="11" type="ORF">LshimejAT787_0308000</name>
</gene>
<feature type="transmembrane region" description="Helical" evidence="8">
    <location>
        <begin position="198"/>
        <end position="214"/>
    </location>
</feature>
<dbReference type="PANTHER" id="PTHR43029:SF4">
    <property type="entry name" value="AMMONIUM TRANSPORTER MEP1-RELATED"/>
    <property type="match status" value="1"/>
</dbReference>
<feature type="transmembrane region" description="Helical" evidence="8">
    <location>
        <begin position="390"/>
        <end position="411"/>
    </location>
</feature>
<name>A0A9P3PJK2_LYOSH</name>
<keyword evidence="7 8" id="KW-0924">Ammonia transport</keyword>
<dbReference type="GO" id="GO:0005886">
    <property type="term" value="C:plasma membrane"/>
    <property type="evidence" value="ECO:0007669"/>
    <property type="project" value="UniProtKB-SubCell"/>
</dbReference>
<feature type="compositionally biased region" description="Polar residues" evidence="9">
    <location>
        <begin position="510"/>
        <end position="519"/>
    </location>
</feature>
<dbReference type="GO" id="GO:0008519">
    <property type="term" value="F:ammonium channel activity"/>
    <property type="evidence" value="ECO:0007669"/>
    <property type="project" value="InterPro"/>
</dbReference>
<feature type="transmembrane region" description="Helical" evidence="8">
    <location>
        <begin position="226"/>
        <end position="246"/>
    </location>
</feature>
<dbReference type="InterPro" id="IPR029020">
    <property type="entry name" value="Ammonium/urea_transptr"/>
</dbReference>
<protein>
    <recommendedName>
        <fullName evidence="8">Ammonium transporter</fullName>
    </recommendedName>
</protein>
<reference evidence="11" key="1">
    <citation type="submission" date="2022-07" db="EMBL/GenBank/DDBJ databases">
        <title>The genome of Lyophyllum shimeji provides insight into the initial evolution of ectomycorrhizal fungal genome.</title>
        <authorList>
            <person name="Kobayashi Y."/>
            <person name="Shibata T."/>
            <person name="Hirakawa H."/>
            <person name="Shigenobu S."/>
            <person name="Nishiyama T."/>
            <person name="Yamada A."/>
            <person name="Hasebe M."/>
            <person name="Kawaguchi M."/>
        </authorList>
    </citation>
    <scope>NUCLEOTIDE SEQUENCE</scope>
    <source>
        <strain evidence="11">AT787</strain>
    </source>
</reference>
<dbReference type="PANTHER" id="PTHR43029">
    <property type="entry name" value="AMMONIUM TRANSPORTER MEP2"/>
    <property type="match status" value="1"/>
</dbReference>
<sequence>MAEVGTLLKVRFADTPRASPSHQLYPRDAASFDRGDVSFIIIAGAMVFLMIPGLAFLYSGLARRKSALSLIWACFASNAIVIFQWYFWGYSLAFSKSATNGYIGNLRHFGLMDVLGSPSPGSPLIPDLIYSFFQMEFACVTAAILMGGIAERGRVLPAMVFIFMWMTIVYCPLAYWAWGVNGWAFKWGVFDFAGGGPVEIGSGVGGLAYSWILGRRQEKELLNFRPHNVSMVGLGTSLLWFGWIGFNGGSAFGANLRAVIAIWNTMIAAAFGGVVWCLLDFRIERRWTMVGFCSGTIAGLVAATPSSGYLHLWSSVVVGVLAGSICNFATKVKFLVRVDDALDLFAEHAVGGIIGLLLNAFFASGTIIGLDDVNTGIKGGWVDHNWKQLYIQFAYVCATCAYTFVVTAILAKCVDLIPGLHLRNTPEAERRGMDEIEIGEFASDYIEIRRDFTDGAAPFDGKREFFHPPVAAGDRHGHTEVSFADPPPSHHDTNGPSHRLETMSEKTENDTVASAQSSS</sequence>
<dbReference type="InterPro" id="IPR001905">
    <property type="entry name" value="Ammonium_transpt"/>
</dbReference>
<feature type="transmembrane region" description="Helical" evidence="8">
    <location>
        <begin position="286"/>
        <end position="304"/>
    </location>
</feature>
<keyword evidence="5 8" id="KW-1133">Transmembrane helix</keyword>
<evidence type="ECO:0000256" key="7">
    <source>
        <dbReference type="ARBA" id="ARBA00023177"/>
    </source>
</evidence>
<evidence type="ECO:0000313" key="12">
    <source>
        <dbReference type="Proteomes" id="UP001063166"/>
    </source>
</evidence>
<feature type="transmembrane region" description="Helical" evidence="8">
    <location>
        <begin position="156"/>
        <end position="178"/>
    </location>
</feature>
<evidence type="ECO:0000256" key="2">
    <source>
        <dbReference type="ARBA" id="ARBA00005887"/>
    </source>
</evidence>
<evidence type="ECO:0000259" key="10">
    <source>
        <dbReference type="Pfam" id="PF00909"/>
    </source>
</evidence>
<dbReference type="AlphaFoldDB" id="A0A9P3PJK2"/>
<dbReference type="PROSITE" id="PS01219">
    <property type="entry name" value="AMMONIUM_TRANSP"/>
    <property type="match status" value="1"/>
</dbReference>
<keyword evidence="4 8" id="KW-0812">Transmembrane</keyword>
<dbReference type="OrthoDB" id="534912at2759"/>
<evidence type="ECO:0000256" key="4">
    <source>
        <dbReference type="ARBA" id="ARBA00022692"/>
    </source>
</evidence>
<evidence type="ECO:0000256" key="9">
    <source>
        <dbReference type="SAM" id="MobiDB-lite"/>
    </source>
</evidence>